<keyword evidence="3" id="KW-1015">Disulfide bond</keyword>
<feature type="domain" description="SRCR" evidence="6">
    <location>
        <begin position="1015"/>
        <end position="1146"/>
    </location>
</feature>
<comment type="caution">
    <text evidence="7">The sequence shown here is derived from an EMBL/GenBank/DDBJ whole genome shotgun (WGS) entry which is preliminary data.</text>
</comment>
<dbReference type="Pfam" id="PF00530">
    <property type="entry name" value="SRCR"/>
    <property type="match status" value="6"/>
</dbReference>
<keyword evidence="2" id="KW-0677">Repeat</keyword>
<reference evidence="7" key="1">
    <citation type="journal article" date="2020" name="bioRxiv">
        <title>Comparative genomics of Chlamydomonas.</title>
        <authorList>
            <person name="Craig R.J."/>
            <person name="Hasan A.R."/>
            <person name="Ness R.W."/>
            <person name="Keightley P.D."/>
        </authorList>
    </citation>
    <scope>NUCLEOTIDE SEQUENCE</scope>
    <source>
        <strain evidence="7">SAG 7.73</strain>
    </source>
</reference>
<sequence length="1584" mass="163095">MFVSAQLPAGTQFRIVLGGPPADRYGEYRGRVEVTLPGGRSGSVCARGWDTELSTGVCSRVHDYWRFGIPINGSAIGPAAQVSAVVLADISCVGGARQAASLDPATGATNCTATVYDSAAAAEADGCGRGQAAGVNCFQYDYLTPPGALPLPLRLVSSRNQTALDAAARAGLVAAGRLEVQWGGVWSSMCSNAASGPFNWVADSHAQVVCRQLGYADGHAYAVGSPGTRNNPLLPGPPPAEQPQFITYAQCNGSEPGLGWCRGPPPNGSSPACGPDSAVHMACYSQMRLLAAISPRASVNLVNRTLPPLGYGEAQGRPEAYGPGGVVVSICDRNWTDAAATDFCKLFSYGPLQGRADMYGSFQGTMFGMPFTGSYFGSTAGAAAWLADLRCPAGDETTLGACLGTFYNSSAEAAAAGCSNATVAGVRCFAYDYLTPPGSPPLPLRLVSSGNQTALDAAARAGLAAAGRLEVQWGGVWGGVCSSSSTSSFAGFIWWADVHAQVVCRQLGYVDGHAYEAGTRNALLPGPLNHTNYWITYAQCNGSEPGLGACRGLPIGSTLIQSNGWCLQGSVAVACYSQKRLAATLGPGLISLQNANGTGLQAGGSRYGDSQGRPEARLLSPSSRVVGLCDRGWDDTVASAWCKISSADSLTPTTPYGMSYTGSYFGTGTDSGATAWLADLRCPAGDETTLGACLGTFYNSSAEAAAAGCTDATNAGVLCFAYDYLTPPGSPPLPLRLVSSRNQTALDAAARAGLVAAGRLEVQWGGVWGGVCSNAASGPFKWWADSHAQVVCRQLGYADGHGYAVGSLGTRNNPLLPGPPPAEQRQFITYAQCSGSEPGLGACRGKPINSMPSCGPDSAVHVACYSQKRLQDVLGPVLGFQLGNSSSPPGRYGAAQGRPELRLRDGRMAALCDRGFDDAAATTICQRIPGGGLYGWPYGMSFTGSYFGSTAGAAAWLADVRCPAGDEASLGACLGTFYNSSAEAAAAGCDSTTAAGVRCFAYDYLTPPGSPPLPLRLVSSRNQTALDIAARAGLAAAGRLEVQWGGVWGGVCSNAASGSFNWWADSHAQVVCRQLGYADGHGYAVGSLGTRNNPLLPGLPTAEQPQFITYAQCSGSELGLGACRGKPINSNLPPCGPDSAVYVACYSQKRLITQLLAASDLTGARPANALIGVTVANDSAPAYGYGLSEGQVVLTFPNNRRVSVCDRAWDDSAATFFCRQRYYTIAAQVYGQAIGGSYFGSDPTRPALIADVRCPAGDEPSMGLCLGTLYGSDGEAAANGCTTANTAGYRCFLFNYILPREAARLPTRLVELNTSYSGAGSSGSGGDGSSSSGGQQPQLVLGRVEVQWAGVWGGVCSSREFAGQAWWNNATARVACRAAGYWGGVAYQPPSPEQLLPPDVADAKQQRLLQPQWLRYAQCAGEEASFGSCRGPRLNSTGNDGGNPKTACTGADAVFAICSLTPPSPPPPTPTPQPPLQPAVRPDGGGGDSDPGALPPPPPRPPLPPATGTGSAKPQRRAPAAGRRGAGARRPPPRMVVVSGDAAEVVLEKGRQHSQQQQQQQQEAGAGVQQTAGPAGVGSTGAHG</sequence>
<feature type="domain" description="SRCR" evidence="6">
    <location>
        <begin position="1329"/>
        <end position="1459"/>
    </location>
</feature>
<feature type="domain" description="SRCR" evidence="6">
    <location>
        <begin position="880"/>
        <end position="1000"/>
    </location>
</feature>
<accession>A0A835SJ32</accession>
<feature type="domain" description="SRCR" evidence="6">
    <location>
        <begin position="444"/>
        <end position="576"/>
    </location>
</feature>
<dbReference type="Proteomes" id="UP000650467">
    <property type="component" value="Unassembled WGS sequence"/>
</dbReference>
<dbReference type="OrthoDB" id="542318at2759"/>
<evidence type="ECO:0000256" key="4">
    <source>
        <dbReference type="ARBA" id="ARBA00023180"/>
    </source>
</evidence>
<dbReference type="InterPro" id="IPR001190">
    <property type="entry name" value="SRCR"/>
</dbReference>
<dbReference type="GO" id="GO:0016020">
    <property type="term" value="C:membrane"/>
    <property type="evidence" value="ECO:0007669"/>
    <property type="project" value="InterPro"/>
</dbReference>
<feature type="domain" description="SRCR" evidence="6">
    <location>
        <begin position="1173"/>
        <end position="1292"/>
    </location>
</feature>
<feature type="domain" description="SRCR" evidence="6">
    <location>
        <begin position="13"/>
        <end position="138"/>
    </location>
</feature>
<keyword evidence="4" id="KW-0325">Glycoprotein</keyword>
<dbReference type="SUPFAM" id="SSF56487">
    <property type="entry name" value="SRCR-like"/>
    <property type="match status" value="9"/>
</dbReference>
<feature type="domain" description="SRCR" evidence="6">
    <location>
        <begin position="299"/>
        <end position="429"/>
    </location>
</feature>
<dbReference type="PANTHER" id="PTHR19331">
    <property type="entry name" value="SCAVENGER RECEPTOR DOMAIN-CONTAINING"/>
    <property type="match status" value="1"/>
</dbReference>
<dbReference type="EMBL" id="JAEHOC010000066">
    <property type="protein sequence ID" value="KAG2424398.1"/>
    <property type="molecule type" value="Genomic_DNA"/>
</dbReference>
<feature type="domain" description="SRCR" evidence="6">
    <location>
        <begin position="735"/>
        <end position="865"/>
    </location>
</feature>
<keyword evidence="8" id="KW-1185">Reference proteome</keyword>
<keyword evidence="1" id="KW-0732">Signal</keyword>
<dbReference type="SMART" id="SM00202">
    <property type="entry name" value="SR"/>
    <property type="match status" value="6"/>
</dbReference>
<dbReference type="PANTHER" id="PTHR19331:SF465">
    <property type="entry name" value="EGG PEPTIDE SPERACT RECEPTOR"/>
    <property type="match status" value="1"/>
</dbReference>
<dbReference type="InterPro" id="IPR036772">
    <property type="entry name" value="SRCR-like_dom_sf"/>
</dbReference>
<evidence type="ECO:0000256" key="1">
    <source>
        <dbReference type="ARBA" id="ARBA00022729"/>
    </source>
</evidence>
<feature type="domain" description="SRCR" evidence="6">
    <location>
        <begin position="598"/>
        <end position="720"/>
    </location>
</feature>
<feature type="region of interest" description="Disordered" evidence="5">
    <location>
        <begin position="1459"/>
        <end position="1584"/>
    </location>
</feature>
<feature type="domain" description="SRCR" evidence="6">
    <location>
        <begin position="153"/>
        <end position="284"/>
    </location>
</feature>
<protein>
    <recommendedName>
        <fullName evidence="6">SRCR domain-containing protein</fullName>
    </recommendedName>
</protein>
<evidence type="ECO:0000259" key="6">
    <source>
        <dbReference type="PROSITE" id="PS50287"/>
    </source>
</evidence>
<evidence type="ECO:0000256" key="2">
    <source>
        <dbReference type="ARBA" id="ARBA00022737"/>
    </source>
</evidence>
<evidence type="ECO:0000256" key="5">
    <source>
        <dbReference type="SAM" id="MobiDB-lite"/>
    </source>
</evidence>
<dbReference type="Gene3D" id="3.10.250.10">
    <property type="entry name" value="SRCR-like domain"/>
    <property type="match status" value="10"/>
</dbReference>
<proteinExistence type="predicted"/>
<evidence type="ECO:0000313" key="8">
    <source>
        <dbReference type="Proteomes" id="UP000650467"/>
    </source>
</evidence>
<feature type="compositionally biased region" description="Pro residues" evidence="5">
    <location>
        <begin position="1462"/>
        <end position="1477"/>
    </location>
</feature>
<name>A0A835SJ32_CHLIN</name>
<dbReference type="PROSITE" id="PS50287">
    <property type="entry name" value="SRCR_2"/>
    <property type="match status" value="10"/>
</dbReference>
<feature type="compositionally biased region" description="Low complexity" evidence="5">
    <location>
        <begin position="1553"/>
        <end position="1573"/>
    </location>
</feature>
<evidence type="ECO:0000256" key="3">
    <source>
        <dbReference type="ARBA" id="ARBA00023157"/>
    </source>
</evidence>
<gene>
    <name evidence="7" type="ORF">HXX76_014607</name>
</gene>
<feature type="compositionally biased region" description="Gly residues" evidence="5">
    <location>
        <begin position="1575"/>
        <end position="1584"/>
    </location>
</feature>
<organism evidence="7 8">
    <name type="scientific">Chlamydomonas incerta</name>
    <dbReference type="NCBI Taxonomy" id="51695"/>
    <lineage>
        <taxon>Eukaryota</taxon>
        <taxon>Viridiplantae</taxon>
        <taxon>Chlorophyta</taxon>
        <taxon>core chlorophytes</taxon>
        <taxon>Chlorophyceae</taxon>
        <taxon>CS clade</taxon>
        <taxon>Chlamydomonadales</taxon>
        <taxon>Chlamydomonadaceae</taxon>
        <taxon>Chlamydomonas</taxon>
    </lineage>
</organism>
<feature type="compositionally biased region" description="Pro residues" evidence="5">
    <location>
        <begin position="1493"/>
        <end position="1505"/>
    </location>
</feature>
<evidence type="ECO:0000313" key="7">
    <source>
        <dbReference type="EMBL" id="KAG2424398.1"/>
    </source>
</evidence>